<dbReference type="Pfam" id="PF00096">
    <property type="entry name" value="zf-C2H2"/>
    <property type="match status" value="1"/>
</dbReference>
<proteinExistence type="predicted"/>
<gene>
    <name evidence="5" type="ORF">PGQ11_001204</name>
</gene>
<dbReference type="SUPFAM" id="SSF52540">
    <property type="entry name" value="P-loop containing nucleoside triphosphate hydrolases"/>
    <property type="match status" value="1"/>
</dbReference>
<dbReference type="Proteomes" id="UP001390339">
    <property type="component" value="Unassembled WGS sequence"/>
</dbReference>
<dbReference type="SMART" id="SM00355">
    <property type="entry name" value="ZnF_C2H2"/>
    <property type="match status" value="4"/>
</dbReference>
<protein>
    <recommendedName>
        <fullName evidence="4">C2H2-type domain-containing protein</fullName>
    </recommendedName>
</protein>
<organism evidence="5 6">
    <name type="scientific">Apiospora arundinis</name>
    <dbReference type="NCBI Taxonomy" id="335852"/>
    <lineage>
        <taxon>Eukaryota</taxon>
        <taxon>Fungi</taxon>
        <taxon>Dikarya</taxon>
        <taxon>Ascomycota</taxon>
        <taxon>Pezizomycotina</taxon>
        <taxon>Sordariomycetes</taxon>
        <taxon>Xylariomycetidae</taxon>
        <taxon>Amphisphaeriales</taxon>
        <taxon>Apiosporaceae</taxon>
        <taxon>Apiospora</taxon>
    </lineage>
</organism>
<dbReference type="InterPro" id="IPR054471">
    <property type="entry name" value="GPIID_WHD"/>
</dbReference>
<dbReference type="Pfam" id="PF24883">
    <property type="entry name" value="NPHP3_N"/>
    <property type="match status" value="1"/>
</dbReference>
<comment type="caution">
    <text evidence="5">The sequence shown here is derived from an EMBL/GenBank/DDBJ whole genome shotgun (WGS) entry which is preliminary data.</text>
</comment>
<dbReference type="Gene3D" id="3.40.50.300">
    <property type="entry name" value="P-loop containing nucleotide triphosphate hydrolases"/>
    <property type="match status" value="1"/>
</dbReference>
<reference evidence="5 6" key="1">
    <citation type="journal article" date="2024" name="IMA Fungus">
        <title>Apiospora arundinis, a panoply of carbohydrate-active enzymes and secondary metabolites.</title>
        <authorList>
            <person name="Sorensen T."/>
            <person name="Petersen C."/>
            <person name="Muurmann A.T."/>
            <person name="Christiansen J.V."/>
            <person name="Brundto M.L."/>
            <person name="Overgaard C.K."/>
            <person name="Boysen A.T."/>
            <person name="Wollenberg R.D."/>
            <person name="Larsen T.O."/>
            <person name="Sorensen J.L."/>
            <person name="Nielsen K.L."/>
            <person name="Sondergaard T.E."/>
        </authorList>
    </citation>
    <scope>NUCLEOTIDE SEQUENCE [LARGE SCALE GENOMIC DNA]</scope>
    <source>
        <strain evidence="5 6">AAU 773</strain>
    </source>
</reference>
<feature type="compositionally biased region" description="Polar residues" evidence="3">
    <location>
        <begin position="1037"/>
        <end position="1049"/>
    </location>
</feature>
<dbReference type="PANTHER" id="PTHR10039:SF14">
    <property type="entry name" value="NACHT DOMAIN-CONTAINING PROTEIN"/>
    <property type="match status" value="1"/>
</dbReference>
<accession>A0ABR2JMC7</accession>
<keyword evidence="1" id="KW-0677">Repeat</keyword>
<dbReference type="SUPFAM" id="SSF57667">
    <property type="entry name" value="beta-beta-alpha zinc fingers"/>
    <property type="match status" value="1"/>
</dbReference>
<dbReference type="InterPro" id="IPR027417">
    <property type="entry name" value="P-loop_NTPase"/>
</dbReference>
<dbReference type="InterPro" id="IPR056884">
    <property type="entry name" value="NPHP3-like_N"/>
</dbReference>
<dbReference type="Gene3D" id="3.30.160.60">
    <property type="entry name" value="Classic Zinc Finger"/>
    <property type="match status" value="2"/>
</dbReference>
<feature type="domain" description="C2H2-type" evidence="4">
    <location>
        <begin position="873"/>
        <end position="900"/>
    </location>
</feature>
<dbReference type="EMBL" id="JAPCWZ010000001">
    <property type="protein sequence ID" value="KAK8879910.1"/>
    <property type="molecule type" value="Genomic_DNA"/>
</dbReference>
<evidence type="ECO:0000259" key="4">
    <source>
        <dbReference type="PROSITE" id="PS50157"/>
    </source>
</evidence>
<name>A0ABR2JMC7_9PEZI</name>
<evidence type="ECO:0000313" key="6">
    <source>
        <dbReference type="Proteomes" id="UP001390339"/>
    </source>
</evidence>
<evidence type="ECO:0000256" key="1">
    <source>
        <dbReference type="ARBA" id="ARBA00022737"/>
    </source>
</evidence>
<keyword evidence="2" id="KW-0479">Metal-binding</keyword>
<dbReference type="Pfam" id="PF22939">
    <property type="entry name" value="WHD_GPIID"/>
    <property type="match status" value="1"/>
</dbReference>
<dbReference type="PANTHER" id="PTHR10039">
    <property type="entry name" value="AMELOGENIN"/>
    <property type="match status" value="1"/>
</dbReference>
<evidence type="ECO:0000256" key="3">
    <source>
        <dbReference type="SAM" id="MobiDB-lite"/>
    </source>
</evidence>
<dbReference type="InterPro" id="IPR056125">
    <property type="entry name" value="DUF7708"/>
</dbReference>
<keyword evidence="6" id="KW-1185">Reference proteome</keyword>
<dbReference type="PROSITE" id="PS00028">
    <property type="entry name" value="ZINC_FINGER_C2H2_1"/>
    <property type="match status" value="2"/>
</dbReference>
<dbReference type="Pfam" id="PF24809">
    <property type="entry name" value="DUF7708"/>
    <property type="match status" value="1"/>
</dbReference>
<evidence type="ECO:0000313" key="5">
    <source>
        <dbReference type="EMBL" id="KAK8879910.1"/>
    </source>
</evidence>
<dbReference type="PROSITE" id="PS50157">
    <property type="entry name" value="ZINC_FINGER_C2H2_2"/>
    <property type="match status" value="2"/>
</dbReference>
<dbReference type="InterPro" id="IPR013087">
    <property type="entry name" value="Znf_C2H2_type"/>
</dbReference>
<feature type="region of interest" description="Disordered" evidence="3">
    <location>
        <begin position="1025"/>
        <end position="1051"/>
    </location>
</feature>
<sequence length="1088" mass="124224">MALGSEFARAITEFKRDAGLSREQLDQFQLGSLDDLHRAMGDIQRNQAHDRKLRYLRRLDPFLKSMKEYEKVIEVFLNASEILAFVWGPLKFILTMTSNVVDAFDAFLNIYQEIGENLSNLSSYQSLFSNHSHMQTLLVTIFKDILAIHKEAVVFLKKKFWQQLFQGAWKGFEVRIKEIKRNFSRHRHLIENRASLIEFEEVQVIRQQAEAGFAHATQADLARQHREVLQWLAPVLPEKRHDIHRRAREDDAAAGKWLLDDDRFRMWSDKDCCATPLVWMNGKPGAGKSVLASIIADHVFTIPDVSVGLFYCVQSDPHSNSFISVAKSILSQLLTQDATLLPLVYEKMRTENGEAVLTSNTDAEKLLNLALRSRKTYLIIDGVDECERDERKKICSWFSKTINSLERTKADEIRCIFVSQDDGIARRDLAAIPAINITTKNTERDIQVYSKVWQAKIEQKFGTFHEHELSVAKVVTARSQGMFIYAKCVLAELYHQASREELLSRWRADGFPNDLDEVYVRILQRITEGLPIPTVERVRQLLGWVCCAKRPLKWYEIQVAASIDLRSDQVIVEGRRLVDNAKDLCASFVEVHADQTVELVHSTVREFLKNSNTFQVSEAEKDLTLISIAYLCIEPIEREVDEAVLETALLAGSYGFLEYASVCWVPHLLSWLQDGPADEDIPILAESLEVLLDSHFLEQEHNIQVPHKVMRTLGPLEDLDIHTSIMQAVVWTRKQIMGSHSSLEAEDRLDFPQIISRFRSSLEMYLFLSGQDTARASLATFYGNNWFKCPRMSCRYFHHGFASRDLRDQHVARHDRAYLCTFEGCLTATLGCATRAELQRHMLESHGIVGEEDSFPSMSNPDTKPKATGPAKFHCSQCSKTFTRSANLQGHQRSHRNERPFACEVCGMTFVRQHDKKRHEETRHADERKYICHGYLRDGSSWGCQRNFARADVLSDHHKSQTGRSCIRPLFEEKKAELGDITEVEILSHITQLKPIPDRADTLATLGSSISRGSGDDEFAELELEQVDTSQSERVESSSQKRSLDNSGSEELAELHKARRFQFKKSYIRHSATRLGGEGAGDLEDAKG</sequence>
<keyword evidence="2" id="KW-0863">Zinc-finger</keyword>
<dbReference type="InterPro" id="IPR036236">
    <property type="entry name" value="Znf_C2H2_sf"/>
</dbReference>
<feature type="domain" description="C2H2-type" evidence="4">
    <location>
        <begin position="901"/>
        <end position="929"/>
    </location>
</feature>
<keyword evidence="2" id="KW-0862">Zinc</keyword>
<evidence type="ECO:0000256" key="2">
    <source>
        <dbReference type="PROSITE-ProRule" id="PRU00042"/>
    </source>
</evidence>